<keyword evidence="4" id="KW-0158">Chromosome</keyword>
<dbReference type="EMBL" id="KB467942">
    <property type="protein sequence ID" value="PCH37897.1"/>
    <property type="molecule type" value="Genomic_DNA"/>
</dbReference>
<evidence type="ECO:0000256" key="4">
    <source>
        <dbReference type="ARBA" id="ARBA00022454"/>
    </source>
</evidence>
<keyword evidence="6" id="KW-0238">DNA-binding</keyword>
<dbReference type="GO" id="GO:0016233">
    <property type="term" value="P:telomere capping"/>
    <property type="evidence" value="ECO:0007669"/>
    <property type="project" value="TreeGrafter"/>
</dbReference>
<evidence type="ECO:0000256" key="1">
    <source>
        <dbReference type="ARBA" id="ARBA00004123"/>
    </source>
</evidence>
<dbReference type="InterPro" id="IPR032042">
    <property type="entry name" value="POT1PC"/>
</dbReference>
<dbReference type="Proteomes" id="UP000218811">
    <property type="component" value="Unassembled WGS sequence"/>
</dbReference>
<sequence length="345" mass="39521">MLPKPDLHQVLALRYIQGDEFNGESCGSAPSYKDWHAAIFDPRTDAIVSRPSEADTDELLFEPTSSELVLCKRLKEWWATTEAYINPVTVHSVSGDHVPKRIHRLISDVHPDVEPHGFFDCTVEVLYQHESNSGIHTVYLTDYTANPSLGVIERDWTPPQLNNKVMKMELFGDAAAEGANMNPGDYYEFRNAKMRISRGGYWEAKFDDRVDRMQKLSTDELEHYPHLSALLRRKKEWQEQVEACGDEQHFPHALFEQFTRNHHYNCTVEVLSVSANEADPVFLYVTDYTPRNDLVPVDTTHGHWSSLQDRIVKIKLIDEQAKTGKNLQPGDFDTWAAHSDCYANS</sequence>
<dbReference type="OrthoDB" id="2186770at2759"/>
<dbReference type="PANTHER" id="PTHR14513">
    <property type="entry name" value="PROTECTION OF TELOMERES 1"/>
    <property type="match status" value="1"/>
</dbReference>
<keyword evidence="10" id="KW-1185">Reference proteome</keyword>
<evidence type="ECO:0000256" key="7">
    <source>
        <dbReference type="ARBA" id="ARBA00023242"/>
    </source>
</evidence>
<dbReference type="STRING" id="742152.A0A2H3JPF2"/>
<dbReference type="GO" id="GO:0000783">
    <property type="term" value="C:nuclear telomere cap complex"/>
    <property type="evidence" value="ECO:0007669"/>
    <property type="project" value="TreeGrafter"/>
</dbReference>
<comment type="subcellular location">
    <subcellularLocation>
        <location evidence="2">Chromosome</location>
        <location evidence="2">Telomere</location>
    </subcellularLocation>
    <subcellularLocation>
        <location evidence="1">Nucleus</location>
    </subcellularLocation>
</comment>
<evidence type="ECO:0000256" key="3">
    <source>
        <dbReference type="ARBA" id="ARBA00008442"/>
    </source>
</evidence>
<dbReference type="InterPro" id="IPR028389">
    <property type="entry name" value="POT1"/>
</dbReference>
<dbReference type="AlphaFoldDB" id="A0A2H3JPF2"/>
<keyword evidence="5" id="KW-0779">Telomere</keyword>
<evidence type="ECO:0000256" key="6">
    <source>
        <dbReference type="ARBA" id="ARBA00023125"/>
    </source>
</evidence>
<dbReference type="OMA" id="WATTEAY"/>
<dbReference type="InterPro" id="IPR012340">
    <property type="entry name" value="NA-bd_OB-fold"/>
</dbReference>
<dbReference type="Gene3D" id="2.40.50.140">
    <property type="entry name" value="Nucleic acid-binding proteins"/>
    <property type="match status" value="2"/>
</dbReference>
<dbReference type="GO" id="GO:0010521">
    <property type="term" value="F:telomerase inhibitor activity"/>
    <property type="evidence" value="ECO:0007669"/>
    <property type="project" value="TreeGrafter"/>
</dbReference>
<dbReference type="PANTHER" id="PTHR14513:SF0">
    <property type="entry name" value="PROTECTION OF TELOMERES PROTEIN 1"/>
    <property type="match status" value="1"/>
</dbReference>
<feature type="domain" description="Protection of telomeres protein 1 ssDNA-binding" evidence="8">
    <location>
        <begin position="112"/>
        <end position="239"/>
    </location>
</feature>
<keyword evidence="7" id="KW-0539">Nucleus</keyword>
<evidence type="ECO:0000313" key="9">
    <source>
        <dbReference type="EMBL" id="PCH37897.1"/>
    </source>
</evidence>
<proteinExistence type="inferred from homology"/>
<evidence type="ECO:0000259" key="8">
    <source>
        <dbReference type="Pfam" id="PF16686"/>
    </source>
</evidence>
<name>A0A2H3JPF2_WOLCO</name>
<evidence type="ECO:0000256" key="5">
    <source>
        <dbReference type="ARBA" id="ARBA00022895"/>
    </source>
</evidence>
<accession>A0A2H3JPF2</accession>
<dbReference type="GO" id="GO:0098505">
    <property type="term" value="F:G-rich strand telomeric DNA binding"/>
    <property type="evidence" value="ECO:0007669"/>
    <property type="project" value="TreeGrafter"/>
</dbReference>
<evidence type="ECO:0000256" key="2">
    <source>
        <dbReference type="ARBA" id="ARBA00004574"/>
    </source>
</evidence>
<dbReference type="Pfam" id="PF16686">
    <property type="entry name" value="POT1PC"/>
    <property type="match status" value="1"/>
</dbReference>
<dbReference type="GO" id="GO:0032210">
    <property type="term" value="P:regulation of telomere maintenance via telomerase"/>
    <property type="evidence" value="ECO:0007669"/>
    <property type="project" value="TreeGrafter"/>
</dbReference>
<protein>
    <recommendedName>
        <fullName evidence="8">Protection of telomeres protein 1 ssDNA-binding domain-containing protein</fullName>
    </recommendedName>
</protein>
<dbReference type="SUPFAM" id="SSF50249">
    <property type="entry name" value="Nucleic acid-binding proteins"/>
    <property type="match status" value="1"/>
</dbReference>
<comment type="similarity">
    <text evidence="3">Belongs to the telombin family.</text>
</comment>
<gene>
    <name evidence="9" type="ORF">WOLCODRAFT_161136</name>
</gene>
<reference evidence="9" key="1">
    <citation type="journal article" date="2012" name="Science">
        <title>The Paleozoic origin of enzymatic lignin decomposition reconstructed from 31 fungal genomes.</title>
        <authorList>
            <person name="Floudas D."/>
            <person name="Binder M."/>
            <person name="Riley R."/>
            <person name="Barry K."/>
            <person name="Blanchette R.A."/>
            <person name="Henrissat B."/>
            <person name="Martinez A.T."/>
            <person name="Otillar R."/>
            <person name="Spatafora J.W."/>
            <person name="Yadav J.S."/>
            <person name="Aerts A."/>
            <person name="Benoit I."/>
            <person name="Boyd A."/>
            <person name="Carlson A."/>
            <person name="Copeland A."/>
            <person name="Coutinho P.M."/>
            <person name="de Vries R.P."/>
            <person name="Ferreira P."/>
            <person name="Findley K."/>
            <person name="Foster B."/>
            <person name="Gaskell J."/>
            <person name="Glotzer D."/>
            <person name="Gorecki P."/>
            <person name="Heitman J."/>
            <person name="Hesse C."/>
            <person name="Hori C."/>
            <person name="Igarashi K."/>
            <person name="Jurgens J.A."/>
            <person name="Kallen N."/>
            <person name="Kersten P."/>
            <person name="Kohler A."/>
            <person name="Kuees U."/>
            <person name="Kumar T.K.A."/>
            <person name="Kuo A."/>
            <person name="LaButti K."/>
            <person name="Larrondo L.F."/>
            <person name="Lindquist E."/>
            <person name="Ling A."/>
            <person name="Lombard V."/>
            <person name="Lucas S."/>
            <person name="Lundell T."/>
            <person name="Martin R."/>
            <person name="McLaughlin D.J."/>
            <person name="Morgenstern I."/>
            <person name="Morin E."/>
            <person name="Murat C."/>
            <person name="Nagy L.G."/>
            <person name="Nolan M."/>
            <person name="Ohm R.A."/>
            <person name="Patyshakuliyeva A."/>
            <person name="Rokas A."/>
            <person name="Ruiz-Duenas F.J."/>
            <person name="Sabat G."/>
            <person name="Salamov A."/>
            <person name="Samejima M."/>
            <person name="Schmutz J."/>
            <person name="Slot J.C."/>
            <person name="St John F."/>
            <person name="Stenlid J."/>
            <person name="Sun H."/>
            <person name="Sun S."/>
            <person name="Syed K."/>
            <person name="Tsang A."/>
            <person name="Wiebenga A."/>
            <person name="Young D."/>
            <person name="Pisabarro A."/>
            <person name="Eastwood D.C."/>
            <person name="Martin F."/>
            <person name="Cullen D."/>
            <person name="Grigoriev I.V."/>
            <person name="Hibbett D.S."/>
        </authorList>
    </citation>
    <scope>NUCLEOTIDE SEQUENCE [LARGE SCALE GENOMIC DNA]</scope>
    <source>
        <strain evidence="9">MD-104</strain>
    </source>
</reference>
<evidence type="ECO:0000313" key="10">
    <source>
        <dbReference type="Proteomes" id="UP000218811"/>
    </source>
</evidence>
<organism evidence="9 10">
    <name type="scientific">Wolfiporia cocos (strain MD-104)</name>
    <name type="common">Brown rot fungus</name>
    <dbReference type="NCBI Taxonomy" id="742152"/>
    <lineage>
        <taxon>Eukaryota</taxon>
        <taxon>Fungi</taxon>
        <taxon>Dikarya</taxon>
        <taxon>Basidiomycota</taxon>
        <taxon>Agaricomycotina</taxon>
        <taxon>Agaricomycetes</taxon>
        <taxon>Polyporales</taxon>
        <taxon>Phaeolaceae</taxon>
        <taxon>Wolfiporia</taxon>
    </lineage>
</organism>